<reference evidence="2" key="1">
    <citation type="journal article" date="2019" name="Nat. Commun.">
        <title>The genome of broomcorn millet.</title>
        <authorList>
            <person name="Zou C."/>
            <person name="Miki D."/>
            <person name="Li D."/>
            <person name="Tang Q."/>
            <person name="Xiao L."/>
            <person name="Rajput S."/>
            <person name="Deng P."/>
            <person name="Jia W."/>
            <person name="Huang R."/>
            <person name="Zhang M."/>
            <person name="Sun Y."/>
            <person name="Hu J."/>
            <person name="Fu X."/>
            <person name="Schnable P.S."/>
            <person name="Li F."/>
            <person name="Zhang H."/>
            <person name="Feng B."/>
            <person name="Zhu X."/>
            <person name="Liu R."/>
            <person name="Schnable J.C."/>
            <person name="Zhu J.-K."/>
            <person name="Zhang H."/>
        </authorList>
    </citation>
    <scope>NUCLEOTIDE SEQUENCE [LARGE SCALE GENOMIC DNA]</scope>
</reference>
<dbReference type="Proteomes" id="UP000275267">
    <property type="component" value="Unassembled WGS sequence"/>
</dbReference>
<accession>A0A3L6PRB2</accession>
<organism evidence="1 2">
    <name type="scientific">Panicum miliaceum</name>
    <name type="common">Proso millet</name>
    <name type="synonym">Broomcorn millet</name>
    <dbReference type="NCBI Taxonomy" id="4540"/>
    <lineage>
        <taxon>Eukaryota</taxon>
        <taxon>Viridiplantae</taxon>
        <taxon>Streptophyta</taxon>
        <taxon>Embryophyta</taxon>
        <taxon>Tracheophyta</taxon>
        <taxon>Spermatophyta</taxon>
        <taxon>Magnoliopsida</taxon>
        <taxon>Liliopsida</taxon>
        <taxon>Poales</taxon>
        <taxon>Poaceae</taxon>
        <taxon>PACMAD clade</taxon>
        <taxon>Panicoideae</taxon>
        <taxon>Panicodae</taxon>
        <taxon>Paniceae</taxon>
        <taxon>Panicinae</taxon>
        <taxon>Panicum</taxon>
        <taxon>Panicum sect. Panicum</taxon>
    </lineage>
</organism>
<comment type="caution">
    <text evidence="1">The sequence shown here is derived from an EMBL/GenBank/DDBJ whole genome shotgun (WGS) entry which is preliminary data.</text>
</comment>
<keyword evidence="2" id="KW-1185">Reference proteome</keyword>
<evidence type="ECO:0000313" key="1">
    <source>
        <dbReference type="EMBL" id="RLM62301.1"/>
    </source>
</evidence>
<gene>
    <name evidence="1" type="ORF">C2845_PM14G16440</name>
</gene>
<evidence type="ECO:0000313" key="2">
    <source>
        <dbReference type="Proteomes" id="UP000275267"/>
    </source>
</evidence>
<protein>
    <submittedName>
        <fullName evidence="1">Uncharacterized protein</fullName>
    </submittedName>
</protein>
<dbReference type="EMBL" id="PQIB02000016">
    <property type="protein sequence ID" value="RLM62301.1"/>
    <property type="molecule type" value="Genomic_DNA"/>
</dbReference>
<sequence length="133" mass="14847">MNGTVFTFNGFVLRREPLPRVLLIMLANGTTVLKGLCEQTQRSVTFFSTAFVFGTIGQYYDMSSQATARAWACPSSVRRLQEQGLLWRRCRPGHFQLPVSGQNAADNSDASDHLFAIELDASIFASSLLRLQR</sequence>
<dbReference type="STRING" id="4540.A0A3L6PRB2"/>
<dbReference type="AlphaFoldDB" id="A0A3L6PRB2"/>
<proteinExistence type="predicted"/>
<name>A0A3L6PRB2_PANMI</name>